<sequence>MCAGYSNDVKDVCNYQPGNPLMINVEKHWVLAGISKNNIHVDCYEPVVPHMYLRVGFHLDWIKRTAL</sequence>
<dbReference type="Proteomes" id="UP000015104">
    <property type="component" value="Unassembled WGS sequence"/>
</dbReference>
<evidence type="ECO:0000313" key="1">
    <source>
        <dbReference type="EnsemblMetazoa" id="tetur35g00910.1"/>
    </source>
</evidence>
<evidence type="ECO:0008006" key="3">
    <source>
        <dbReference type="Google" id="ProtNLM"/>
    </source>
</evidence>
<keyword evidence="2" id="KW-1185">Reference proteome</keyword>
<dbReference type="AlphaFoldDB" id="T1L3B3"/>
<name>T1L3B3_TETUR</name>
<protein>
    <recommendedName>
        <fullName evidence="3">Peptidase S1 domain-containing protein</fullName>
    </recommendedName>
</protein>
<reference evidence="1" key="2">
    <citation type="submission" date="2015-06" db="UniProtKB">
        <authorList>
            <consortium name="EnsemblMetazoa"/>
        </authorList>
    </citation>
    <scope>IDENTIFICATION</scope>
</reference>
<accession>T1L3B3</accession>
<organism evidence="1 2">
    <name type="scientific">Tetranychus urticae</name>
    <name type="common">Two-spotted spider mite</name>
    <dbReference type="NCBI Taxonomy" id="32264"/>
    <lineage>
        <taxon>Eukaryota</taxon>
        <taxon>Metazoa</taxon>
        <taxon>Ecdysozoa</taxon>
        <taxon>Arthropoda</taxon>
        <taxon>Chelicerata</taxon>
        <taxon>Arachnida</taxon>
        <taxon>Acari</taxon>
        <taxon>Acariformes</taxon>
        <taxon>Trombidiformes</taxon>
        <taxon>Prostigmata</taxon>
        <taxon>Eleutherengona</taxon>
        <taxon>Raphignathae</taxon>
        <taxon>Tetranychoidea</taxon>
        <taxon>Tetranychidae</taxon>
        <taxon>Tetranychus</taxon>
    </lineage>
</organism>
<reference evidence="2" key="1">
    <citation type="submission" date="2011-08" db="EMBL/GenBank/DDBJ databases">
        <authorList>
            <person name="Rombauts S."/>
        </authorList>
    </citation>
    <scope>NUCLEOTIDE SEQUENCE</scope>
    <source>
        <strain evidence="2">London</strain>
    </source>
</reference>
<dbReference type="InterPro" id="IPR009003">
    <property type="entry name" value="Peptidase_S1_PA"/>
</dbReference>
<dbReference type="InterPro" id="IPR043504">
    <property type="entry name" value="Peptidase_S1_PA_chymotrypsin"/>
</dbReference>
<dbReference type="EnsemblMetazoa" id="tetur35g00910.1">
    <property type="protein sequence ID" value="tetur35g00910.1"/>
    <property type="gene ID" value="tetur35g00910"/>
</dbReference>
<dbReference type="EMBL" id="CAEY01001015">
    <property type="status" value="NOT_ANNOTATED_CDS"/>
    <property type="molecule type" value="Genomic_DNA"/>
</dbReference>
<dbReference type="HOGENOM" id="CLU_2815717_0_0_1"/>
<evidence type="ECO:0000313" key="2">
    <source>
        <dbReference type="Proteomes" id="UP000015104"/>
    </source>
</evidence>
<dbReference type="SUPFAM" id="SSF50494">
    <property type="entry name" value="Trypsin-like serine proteases"/>
    <property type="match status" value="1"/>
</dbReference>
<proteinExistence type="predicted"/>
<dbReference type="Gene3D" id="2.40.10.10">
    <property type="entry name" value="Trypsin-like serine proteases"/>
    <property type="match status" value="1"/>
</dbReference>